<dbReference type="KEGG" id="hro:HELRODRAFT_177072"/>
<sequence length="100" mass="10923">MATLERKQMVLTTYMAVLAMENGMKVATASLSLLKVTGQSVNALVENNEISKINPNQTTFSPRSGVAICLPMMKPKYPSMPFCRILRAIVTSVIISNLFG</sequence>
<evidence type="ECO:0000313" key="3">
    <source>
        <dbReference type="Proteomes" id="UP000015101"/>
    </source>
</evidence>
<keyword evidence="3" id="KW-1185">Reference proteome</keyword>
<dbReference type="Proteomes" id="UP000015101">
    <property type="component" value="Unassembled WGS sequence"/>
</dbReference>
<reference evidence="1 3" key="2">
    <citation type="journal article" date="2013" name="Nature">
        <title>Insights into bilaterian evolution from three spiralian genomes.</title>
        <authorList>
            <person name="Simakov O."/>
            <person name="Marletaz F."/>
            <person name="Cho S.J."/>
            <person name="Edsinger-Gonzales E."/>
            <person name="Havlak P."/>
            <person name="Hellsten U."/>
            <person name="Kuo D.H."/>
            <person name="Larsson T."/>
            <person name="Lv J."/>
            <person name="Arendt D."/>
            <person name="Savage R."/>
            <person name="Osoegawa K."/>
            <person name="de Jong P."/>
            <person name="Grimwood J."/>
            <person name="Chapman J.A."/>
            <person name="Shapiro H."/>
            <person name="Aerts A."/>
            <person name="Otillar R.P."/>
            <person name="Terry A.Y."/>
            <person name="Boore J.L."/>
            <person name="Grigoriev I.V."/>
            <person name="Lindberg D.R."/>
            <person name="Seaver E.C."/>
            <person name="Weisblat D.A."/>
            <person name="Putnam N.H."/>
            <person name="Rokhsar D.S."/>
        </authorList>
    </citation>
    <scope>NUCLEOTIDE SEQUENCE</scope>
</reference>
<dbReference type="HOGENOM" id="CLU_2309024_0_0_1"/>
<dbReference type="EMBL" id="AMQM01005930">
    <property type="status" value="NOT_ANNOTATED_CDS"/>
    <property type="molecule type" value="Genomic_DNA"/>
</dbReference>
<evidence type="ECO:0000313" key="1">
    <source>
        <dbReference type="EMBL" id="ESN98209.1"/>
    </source>
</evidence>
<proteinExistence type="predicted"/>
<protein>
    <submittedName>
        <fullName evidence="1 2">Uncharacterized protein</fullName>
    </submittedName>
</protein>
<reference evidence="3" key="1">
    <citation type="submission" date="2012-12" db="EMBL/GenBank/DDBJ databases">
        <authorList>
            <person name="Hellsten U."/>
            <person name="Grimwood J."/>
            <person name="Chapman J.A."/>
            <person name="Shapiro H."/>
            <person name="Aerts A."/>
            <person name="Otillar R.P."/>
            <person name="Terry A.Y."/>
            <person name="Boore J.L."/>
            <person name="Simakov O."/>
            <person name="Marletaz F."/>
            <person name="Cho S.-J."/>
            <person name="Edsinger-Gonzales E."/>
            <person name="Havlak P."/>
            <person name="Kuo D.-H."/>
            <person name="Larsson T."/>
            <person name="Lv J."/>
            <person name="Arendt D."/>
            <person name="Savage R."/>
            <person name="Osoegawa K."/>
            <person name="de Jong P."/>
            <person name="Lindberg D.R."/>
            <person name="Seaver E.C."/>
            <person name="Weisblat D.A."/>
            <person name="Putnam N.H."/>
            <person name="Grigoriev I.V."/>
            <person name="Rokhsar D.S."/>
        </authorList>
    </citation>
    <scope>NUCLEOTIDE SEQUENCE</scope>
</reference>
<evidence type="ECO:0000313" key="2">
    <source>
        <dbReference type="EnsemblMetazoa" id="HelroP177072"/>
    </source>
</evidence>
<dbReference type="RefSeq" id="XP_009023558.1">
    <property type="nucleotide sequence ID" value="XM_009025310.1"/>
</dbReference>
<dbReference type="EnsemblMetazoa" id="HelroT177072">
    <property type="protein sequence ID" value="HelroP177072"/>
    <property type="gene ID" value="HelroG177072"/>
</dbReference>
<reference evidence="2" key="3">
    <citation type="submission" date="2015-06" db="UniProtKB">
        <authorList>
            <consortium name="EnsemblMetazoa"/>
        </authorList>
    </citation>
    <scope>IDENTIFICATION</scope>
</reference>
<name>T1FB74_HELRO</name>
<dbReference type="EMBL" id="KB097182">
    <property type="protein sequence ID" value="ESN98209.1"/>
    <property type="molecule type" value="Genomic_DNA"/>
</dbReference>
<accession>T1FB74</accession>
<dbReference type="InParanoid" id="T1FB74"/>
<dbReference type="CTD" id="20206073"/>
<dbReference type="GeneID" id="20206073"/>
<gene>
    <name evidence="2" type="primary">20206073</name>
    <name evidence="1" type="ORF">HELRODRAFT_177072</name>
</gene>
<dbReference type="AlphaFoldDB" id="T1FB74"/>
<organism evidence="2 3">
    <name type="scientific">Helobdella robusta</name>
    <name type="common">Californian leech</name>
    <dbReference type="NCBI Taxonomy" id="6412"/>
    <lineage>
        <taxon>Eukaryota</taxon>
        <taxon>Metazoa</taxon>
        <taxon>Spiralia</taxon>
        <taxon>Lophotrochozoa</taxon>
        <taxon>Annelida</taxon>
        <taxon>Clitellata</taxon>
        <taxon>Hirudinea</taxon>
        <taxon>Rhynchobdellida</taxon>
        <taxon>Glossiphoniidae</taxon>
        <taxon>Helobdella</taxon>
    </lineage>
</organism>